<proteinExistence type="predicted"/>
<evidence type="ECO:0000313" key="6">
    <source>
        <dbReference type="EMBL" id="GAA2062954.1"/>
    </source>
</evidence>
<dbReference type="RefSeq" id="WP_344523685.1">
    <property type="nucleotide sequence ID" value="NZ_BAAAPE010000001.1"/>
</dbReference>
<sequence>MRVRFLLLNAYAVGGTVRTVVNQANALAAAGHEVEVTSVRRHRAEPRFALHPDVRLRALVDDTALTARTAWLAACPSVLTTRADGKYDRFSLLSDRRLVRYLRGLDGGVLIATRPALNLLAARFTAPGVLRVGQEHLHYGHHRPALARQIDRWYRRLDAVTVLTAADRRTYEERLAGSGVRVERIPNPLPDTEPPRSALDRPLILSAGRLVRTKGFDTLIRAFAPIAEHHPDWRLRIYGAGPERDRLRGLIHRLHLYNHVHLMGITPHLEREMAKASVFALASRHEGFGMVLAEAMSHGVPPVSFDCPLGPREIITGGAGLLVSPPGDTEALTKALGLLVERPDARRALGARARTAARRYSTERVRAHWETLFAELAGEAYA</sequence>
<keyword evidence="3" id="KW-0808">Transferase</keyword>
<dbReference type="PANTHER" id="PTHR12526:SF627">
    <property type="entry name" value="D-RHAMNOSYLTRANSFERASE WBPZ"/>
    <property type="match status" value="1"/>
</dbReference>
<feature type="domain" description="Glycosyl transferase family 1" evidence="4">
    <location>
        <begin position="197"/>
        <end position="354"/>
    </location>
</feature>
<feature type="domain" description="Glycosyltransferase subfamily 4-like N-terminal" evidence="5">
    <location>
        <begin position="13"/>
        <end position="189"/>
    </location>
</feature>
<dbReference type="CDD" id="cd03820">
    <property type="entry name" value="GT4_AmsD-like"/>
    <property type="match status" value="1"/>
</dbReference>
<evidence type="ECO:0000259" key="5">
    <source>
        <dbReference type="Pfam" id="PF13439"/>
    </source>
</evidence>
<reference evidence="6 7" key="1">
    <citation type="journal article" date="2019" name="Int. J. Syst. Evol. Microbiol.">
        <title>The Global Catalogue of Microorganisms (GCM) 10K type strain sequencing project: providing services to taxonomists for standard genome sequencing and annotation.</title>
        <authorList>
            <consortium name="The Broad Institute Genomics Platform"/>
            <consortium name="The Broad Institute Genome Sequencing Center for Infectious Disease"/>
            <person name="Wu L."/>
            <person name="Ma J."/>
        </authorList>
    </citation>
    <scope>NUCLEOTIDE SEQUENCE [LARGE SCALE GENOMIC DNA]</scope>
    <source>
        <strain evidence="6 7">JCM 15478</strain>
    </source>
</reference>
<dbReference type="Gene3D" id="3.40.50.2000">
    <property type="entry name" value="Glycogen Phosphorylase B"/>
    <property type="match status" value="2"/>
</dbReference>
<evidence type="ECO:0000256" key="2">
    <source>
        <dbReference type="ARBA" id="ARBA00022676"/>
    </source>
</evidence>
<dbReference type="InterPro" id="IPR028098">
    <property type="entry name" value="Glyco_trans_4-like_N"/>
</dbReference>
<evidence type="ECO:0000259" key="4">
    <source>
        <dbReference type="Pfam" id="PF00534"/>
    </source>
</evidence>
<organism evidence="6 7">
    <name type="scientific">Streptomyces albiaxialis</name>
    <dbReference type="NCBI Taxonomy" id="329523"/>
    <lineage>
        <taxon>Bacteria</taxon>
        <taxon>Bacillati</taxon>
        <taxon>Actinomycetota</taxon>
        <taxon>Actinomycetes</taxon>
        <taxon>Kitasatosporales</taxon>
        <taxon>Streptomycetaceae</taxon>
        <taxon>Streptomyces</taxon>
    </lineage>
</organism>
<dbReference type="Proteomes" id="UP001500016">
    <property type="component" value="Unassembled WGS sequence"/>
</dbReference>
<evidence type="ECO:0000256" key="1">
    <source>
        <dbReference type="ARBA" id="ARBA00021292"/>
    </source>
</evidence>
<evidence type="ECO:0000256" key="3">
    <source>
        <dbReference type="ARBA" id="ARBA00022679"/>
    </source>
</evidence>
<keyword evidence="7" id="KW-1185">Reference proteome</keyword>
<dbReference type="Pfam" id="PF13439">
    <property type="entry name" value="Glyco_transf_4"/>
    <property type="match status" value="1"/>
</dbReference>
<dbReference type="PANTHER" id="PTHR12526">
    <property type="entry name" value="GLYCOSYLTRANSFERASE"/>
    <property type="match status" value="1"/>
</dbReference>
<keyword evidence="2" id="KW-0328">Glycosyltransferase</keyword>
<dbReference type="InterPro" id="IPR001296">
    <property type="entry name" value="Glyco_trans_1"/>
</dbReference>
<evidence type="ECO:0000313" key="7">
    <source>
        <dbReference type="Proteomes" id="UP001500016"/>
    </source>
</evidence>
<comment type="caution">
    <text evidence="6">The sequence shown here is derived from an EMBL/GenBank/DDBJ whole genome shotgun (WGS) entry which is preliminary data.</text>
</comment>
<accession>A0ABN2VI04</accession>
<dbReference type="EMBL" id="BAAAPE010000001">
    <property type="protein sequence ID" value="GAA2062954.1"/>
    <property type="molecule type" value="Genomic_DNA"/>
</dbReference>
<protein>
    <recommendedName>
        <fullName evidence="1">D-inositol 3-phosphate glycosyltransferase</fullName>
    </recommendedName>
</protein>
<gene>
    <name evidence="6" type="ORF">GCM10009801_06460</name>
</gene>
<dbReference type="Pfam" id="PF00534">
    <property type="entry name" value="Glycos_transf_1"/>
    <property type="match status" value="1"/>
</dbReference>
<name>A0ABN2VI04_9ACTN</name>
<dbReference type="SUPFAM" id="SSF53756">
    <property type="entry name" value="UDP-Glycosyltransferase/glycogen phosphorylase"/>
    <property type="match status" value="1"/>
</dbReference>